<proteinExistence type="predicted"/>
<name>A0A1F6AAB1_9BACT</name>
<comment type="caution">
    <text evidence="1">The sequence shown here is derived from an EMBL/GenBank/DDBJ whole genome shotgun (WGS) entry which is preliminary data.</text>
</comment>
<evidence type="ECO:0000313" key="1">
    <source>
        <dbReference type="EMBL" id="OGG21227.1"/>
    </source>
</evidence>
<accession>A0A1F6AAB1</accession>
<evidence type="ECO:0000313" key="2">
    <source>
        <dbReference type="Proteomes" id="UP000177092"/>
    </source>
</evidence>
<dbReference type="AlphaFoldDB" id="A0A1F6AAB1"/>
<organism evidence="1 2">
    <name type="scientific">Candidatus Gottesmanbacteria bacterium RIFCSPHIGHO2_02_FULL_40_13</name>
    <dbReference type="NCBI Taxonomy" id="1798384"/>
    <lineage>
        <taxon>Bacteria</taxon>
        <taxon>Candidatus Gottesmaniibacteriota</taxon>
    </lineage>
</organism>
<protein>
    <submittedName>
        <fullName evidence="1">Uncharacterized protein</fullName>
    </submittedName>
</protein>
<sequence>MTSFVQFAAKFHYSVIKGVGENSFDFIQMKFVTRLIENFVLVEKFADISISVAAGSKKLESFLHILGSFFINLNFLVDV</sequence>
<reference evidence="1 2" key="1">
    <citation type="journal article" date="2016" name="Nat. Commun.">
        <title>Thousands of microbial genomes shed light on interconnected biogeochemical processes in an aquifer system.</title>
        <authorList>
            <person name="Anantharaman K."/>
            <person name="Brown C.T."/>
            <person name="Hug L.A."/>
            <person name="Sharon I."/>
            <person name="Castelle C.J."/>
            <person name="Probst A.J."/>
            <person name="Thomas B.C."/>
            <person name="Singh A."/>
            <person name="Wilkins M.J."/>
            <person name="Karaoz U."/>
            <person name="Brodie E.L."/>
            <person name="Williams K.H."/>
            <person name="Hubbard S.S."/>
            <person name="Banfield J.F."/>
        </authorList>
    </citation>
    <scope>NUCLEOTIDE SEQUENCE [LARGE SCALE GENOMIC DNA]</scope>
</reference>
<gene>
    <name evidence="1" type="ORF">A3D03_04900</name>
</gene>
<dbReference type="Proteomes" id="UP000177092">
    <property type="component" value="Unassembled WGS sequence"/>
</dbReference>
<dbReference type="EMBL" id="MFJN01000026">
    <property type="protein sequence ID" value="OGG21227.1"/>
    <property type="molecule type" value="Genomic_DNA"/>
</dbReference>